<gene>
    <name evidence="1" type="ORF">IE4872_CH03351</name>
</gene>
<evidence type="ECO:0000313" key="1">
    <source>
        <dbReference type="EMBL" id="APO68951.1"/>
    </source>
</evidence>
<sequence length="122" mass="13403">MVASPLQPNKLAKFAHSAYLPWSFPPYRSRSFFVCAPFPTRLTQAFPRSRSVLRPSSAWSMGLIMARCAMGYGVAGVAQTFSDSDLGRSAGCSNCIEAVPCAIPLYWTQMSGIALVFVRWVM</sequence>
<dbReference type="EMBL" id="CP017101">
    <property type="protein sequence ID" value="APO68951.1"/>
    <property type="molecule type" value="Genomic_DNA"/>
</dbReference>
<dbReference type="AlphaFoldDB" id="A0A1L5NM15"/>
<proteinExistence type="predicted"/>
<accession>A0A1L5NM15</accession>
<dbReference type="Proteomes" id="UP000184749">
    <property type="component" value="Chromosome"/>
</dbReference>
<organism evidence="1 2">
    <name type="scientific">Rhizobium gallicum</name>
    <dbReference type="NCBI Taxonomy" id="56730"/>
    <lineage>
        <taxon>Bacteria</taxon>
        <taxon>Pseudomonadati</taxon>
        <taxon>Pseudomonadota</taxon>
        <taxon>Alphaproteobacteria</taxon>
        <taxon>Hyphomicrobiales</taxon>
        <taxon>Rhizobiaceae</taxon>
        <taxon>Rhizobium/Agrobacterium group</taxon>
        <taxon>Rhizobium</taxon>
    </lineage>
</organism>
<reference evidence="1 2" key="1">
    <citation type="submission" date="2016-09" db="EMBL/GenBank/DDBJ databases">
        <title>The complete genome sequences of Rhizobium gallicum, symbiovars gallicum and phaseoli, symbionts associated to common bean (Phaseolus vulgaris).</title>
        <authorList>
            <person name="Bustos P."/>
            <person name="Santamaria R.I."/>
            <person name="Perez-Carrascal O.M."/>
            <person name="Juarez S."/>
            <person name="Lozano L."/>
            <person name="Martinez-Flores I."/>
            <person name="Martinez-Romero E."/>
            <person name="Cevallos M."/>
            <person name="Romero D."/>
            <person name="Davila G."/>
            <person name="Gonzalez V."/>
        </authorList>
    </citation>
    <scope>NUCLEOTIDE SEQUENCE [LARGE SCALE GENOMIC DNA]</scope>
    <source>
        <strain evidence="1 2">IE4872</strain>
    </source>
</reference>
<protein>
    <submittedName>
        <fullName evidence="1">Uncharacterized protein</fullName>
    </submittedName>
</protein>
<name>A0A1L5NM15_9HYPH</name>
<evidence type="ECO:0000313" key="2">
    <source>
        <dbReference type="Proteomes" id="UP000184749"/>
    </source>
</evidence>